<protein>
    <submittedName>
        <fullName evidence="1">Uncharacterized protein</fullName>
    </submittedName>
</protein>
<evidence type="ECO:0000313" key="4">
    <source>
        <dbReference type="Proteomes" id="UP000321947"/>
    </source>
</evidence>
<sequence>MAVLSDGITSFMRCYVYEWSDGVTYSLIVLSVPSGSLKTSFILCVPLGSLKTRCVPMESLDCLCLRTRQFRGNGKGRGKLASDREGSVTCHMGTQFCFHVYVLVFQYSVFSVLSLQETGVLPTHKIVEKGYADIFCGVGPYVGKTESKEAFPTLEQHGIGNAYPDVVFPDDADGVENTSPNPVYCDRTAGVRNVTPDHDKYLECTAHVVIAEKASILMTSNQYAWWVGTSLLGVVVVFEVSMIDDDPPTKLSNSFSNSRNIASVSRKL</sequence>
<accession>A0A5A7VC74</accession>
<dbReference type="EMBL" id="SSTD01004482">
    <property type="protein sequence ID" value="TYK23494.1"/>
    <property type="molecule type" value="Genomic_DNA"/>
</dbReference>
<dbReference type="Proteomes" id="UP000321393">
    <property type="component" value="Unassembled WGS sequence"/>
</dbReference>
<organism evidence="1 3">
    <name type="scientific">Cucumis melo var. makuwa</name>
    <name type="common">Oriental melon</name>
    <dbReference type="NCBI Taxonomy" id="1194695"/>
    <lineage>
        <taxon>Eukaryota</taxon>
        <taxon>Viridiplantae</taxon>
        <taxon>Streptophyta</taxon>
        <taxon>Embryophyta</taxon>
        <taxon>Tracheophyta</taxon>
        <taxon>Spermatophyta</taxon>
        <taxon>Magnoliopsida</taxon>
        <taxon>eudicotyledons</taxon>
        <taxon>Gunneridae</taxon>
        <taxon>Pentapetalae</taxon>
        <taxon>rosids</taxon>
        <taxon>fabids</taxon>
        <taxon>Cucurbitales</taxon>
        <taxon>Cucurbitaceae</taxon>
        <taxon>Benincaseae</taxon>
        <taxon>Cucumis</taxon>
    </lineage>
</organism>
<comment type="caution">
    <text evidence="1">The sequence shown here is derived from an EMBL/GenBank/DDBJ whole genome shotgun (WGS) entry which is preliminary data.</text>
</comment>
<proteinExistence type="predicted"/>
<evidence type="ECO:0000313" key="3">
    <source>
        <dbReference type="Proteomes" id="UP000321393"/>
    </source>
</evidence>
<name>A0A5A7VC74_CUCMM</name>
<dbReference type="EMBL" id="SSTE01002875">
    <property type="protein sequence ID" value="KAA0063199.1"/>
    <property type="molecule type" value="Genomic_DNA"/>
</dbReference>
<gene>
    <name evidence="2" type="ORF">E5676_scaffold2774G00090</name>
    <name evidence="1" type="ORF">E6C27_scaffold205G00060</name>
</gene>
<dbReference type="AlphaFoldDB" id="A0A5A7VC74"/>
<evidence type="ECO:0000313" key="2">
    <source>
        <dbReference type="EMBL" id="TYK23494.1"/>
    </source>
</evidence>
<dbReference type="Proteomes" id="UP000321947">
    <property type="component" value="Unassembled WGS sequence"/>
</dbReference>
<evidence type="ECO:0000313" key="1">
    <source>
        <dbReference type="EMBL" id="KAA0063199.1"/>
    </source>
</evidence>
<reference evidence="3 4" key="1">
    <citation type="submission" date="2019-08" db="EMBL/GenBank/DDBJ databases">
        <title>Draft genome sequences of two oriental melons (Cucumis melo L. var makuwa).</title>
        <authorList>
            <person name="Kwon S.-Y."/>
        </authorList>
    </citation>
    <scope>NUCLEOTIDE SEQUENCE [LARGE SCALE GENOMIC DNA]</scope>
    <source>
        <strain evidence="4">cv. Chang Bougi</strain>
        <strain evidence="3">cv. SW 3</strain>
        <tissue evidence="1">Leaf</tissue>
    </source>
</reference>